<protein>
    <submittedName>
        <fullName evidence="2">Uncharacterized protein</fullName>
    </submittedName>
</protein>
<proteinExistence type="predicted"/>
<reference evidence="2" key="1">
    <citation type="submission" date="2020-11" db="EMBL/GenBank/DDBJ databases">
        <authorList>
            <person name="Tran Van P."/>
        </authorList>
    </citation>
    <scope>NUCLEOTIDE SEQUENCE</scope>
</reference>
<dbReference type="EMBL" id="OE004260">
    <property type="protein sequence ID" value="CAD7461014.1"/>
    <property type="molecule type" value="Genomic_DNA"/>
</dbReference>
<evidence type="ECO:0000256" key="1">
    <source>
        <dbReference type="SAM" id="MobiDB-lite"/>
    </source>
</evidence>
<name>A0A7R9IMB7_9NEOP</name>
<evidence type="ECO:0000313" key="2">
    <source>
        <dbReference type="EMBL" id="CAD7461014.1"/>
    </source>
</evidence>
<sequence length="126" mass="13963">MESGKPFSKKPPSVHPTEIRTSISPSSAVELNTTGALANYATEAGVSFDCIDCRYNNYQNIICQTEAEVQIIPTNDTTRQEGERRGVASQPTKVSFRANKNRWITETVIDFIPDLMEWGGRGLNPV</sequence>
<accession>A0A7R9IMB7</accession>
<organism evidence="2">
    <name type="scientific">Timema tahoe</name>
    <dbReference type="NCBI Taxonomy" id="61484"/>
    <lineage>
        <taxon>Eukaryota</taxon>
        <taxon>Metazoa</taxon>
        <taxon>Ecdysozoa</taxon>
        <taxon>Arthropoda</taxon>
        <taxon>Hexapoda</taxon>
        <taxon>Insecta</taxon>
        <taxon>Pterygota</taxon>
        <taxon>Neoptera</taxon>
        <taxon>Polyneoptera</taxon>
        <taxon>Phasmatodea</taxon>
        <taxon>Timematodea</taxon>
        <taxon>Timematoidea</taxon>
        <taxon>Timematidae</taxon>
        <taxon>Timema</taxon>
    </lineage>
</organism>
<gene>
    <name evidence="2" type="ORF">TTEB3V08_LOCUS8929</name>
</gene>
<feature type="region of interest" description="Disordered" evidence="1">
    <location>
        <begin position="1"/>
        <end position="26"/>
    </location>
</feature>
<dbReference type="AlphaFoldDB" id="A0A7R9IMB7"/>